<comment type="subcellular location">
    <subcellularLocation>
        <location evidence="1 9">Cell membrane</location>
        <topology evidence="1 9">Multi-pass membrane protein</topology>
    </subcellularLocation>
</comment>
<feature type="domain" description="ABC transmembrane type-1" evidence="10">
    <location>
        <begin position="52"/>
        <end position="255"/>
    </location>
</feature>
<sequence length="266" mass="28104">MIKRENGIYCGVMRIAALIGIILMSLPVLVVIVYGAPLLVRGVGLNGLAESIELTLVSSLLAAAMDAALLTPAAYFFSRHSASVADSIADLPASIPHPVIGIAIVLALSPTTPIGAALADLGFKVFDTFSGLSLALMAVSSPIYYRSARNFFESMPREQEEYAHTIGMDEVSTFIKVVLPQSIKGIASSVLVATSRAMSEFGSVAIVAYYVLTGPIRAMPASVMIYNSYSYSGVGAAVSESAALVLVGLAVELVSRLLGWGRRLWW</sequence>
<feature type="transmembrane region" description="Helical" evidence="9">
    <location>
        <begin position="125"/>
        <end position="145"/>
    </location>
</feature>
<evidence type="ECO:0000313" key="11">
    <source>
        <dbReference type="EMBL" id="GGP21195.1"/>
    </source>
</evidence>
<keyword evidence="5" id="KW-0500">Molybdenum</keyword>
<evidence type="ECO:0000313" key="12">
    <source>
        <dbReference type="Proteomes" id="UP000610960"/>
    </source>
</evidence>
<protein>
    <submittedName>
        <fullName evidence="11">Sulfate ABC transporter permease</fullName>
    </submittedName>
</protein>
<dbReference type="Proteomes" id="UP000610960">
    <property type="component" value="Unassembled WGS sequence"/>
</dbReference>
<dbReference type="PROSITE" id="PS50928">
    <property type="entry name" value="ABC_TM1"/>
    <property type="match status" value="1"/>
</dbReference>
<reference evidence="11" key="1">
    <citation type="journal article" date="2014" name="Int. J. Syst. Evol. Microbiol.">
        <title>Complete genome sequence of Corynebacterium casei LMG S-19264T (=DSM 44701T), isolated from a smear-ripened cheese.</title>
        <authorList>
            <consortium name="US DOE Joint Genome Institute (JGI-PGF)"/>
            <person name="Walter F."/>
            <person name="Albersmeier A."/>
            <person name="Kalinowski J."/>
            <person name="Ruckert C."/>
        </authorList>
    </citation>
    <scope>NUCLEOTIDE SEQUENCE</scope>
    <source>
        <strain evidence="11">JCM 10088</strain>
    </source>
</reference>
<evidence type="ECO:0000256" key="8">
    <source>
        <dbReference type="ARBA" id="ARBA00023136"/>
    </source>
</evidence>
<reference evidence="11" key="2">
    <citation type="submission" date="2020-09" db="EMBL/GenBank/DDBJ databases">
        <authorList>
            <person name="Sun Q."/>
            <person name="Ohkuma M."/>
        </authorList>
    </citation>
    <scope>NUCLEOTIDE SEQUENCE</scope>
    <source>
        <strain evidence="11">JCM 10088</strain>
    </source>
</reference>
<evidence type="ECO:0000256" key="1">
    <source>
        <dbReference type="ARBA" id="ARBA00004651"/>
    </source>
</evidence>
<keyword evidence="7 9" id="KW-1133">Transmembrane helix</keyword>
<comment type="similarity">
    <text evidence="2 9">Belongs to the binding-protein-dependent transport system permease family.</text>
</comment>
<feature type="transmembrane region" description="Helical" evidence="9">
    <location>
        <begin position="56"/>
        <end position="78"/>
    </location>
</feature>
<feature type="transmembrane region" description="Helical" evidence="9">
    <location>
        <begin position="12"/>
        <end position="36"/>
    </location>
</feature>
<evidence type="ECO:0000256" key="9">
    <source>
        <dbReference type="RuleBase" id="RU363032"/>
    </source>
</evidence>
<keyword evidence="8 9" id="KW-0472">Membrane</keyword>
<dbReference type="CDD" id="cd06261">
    <property type="entry name" value="TM_PBP2"/>
    <property type="match status" value="1"/>
</dbReference>
<feature type="transmembrane region" description="Helical" evidence="9">
    <location>
        <begin position="99"/>
        <end position="119"/>
    </location>
</feature>
<evidence type="ECO:0000256" key="5">
    <source>
        <dbReference type="ARBA" id="ARBA00022505"/>
    </source>
</evidence>
<dbReference type="PANTHER" id="PTHR30183">
    <property type="entry name" value="MOLYBDENUM TRANSPORT SYSTEM PERMEASE PROTEIN MODB"/>
    <property type="match status" value="1"/>
</dbReference>
<dbReference type="InterPro" id="IPR000515">
    <property type="entry name" value="MetI-like"/>
</dbReference>
<comment type="caution">
    <text evidence="11">The sequence shown here is derived from an EMBL/GenBank/DDBJ whole genome shotgun (WGS) entry which is preliminary data.</text>
</comment>
<keyword evidence="4" id="KW-1003">Cell membrane</keyword>
<name>A0A830GTW1_9CREN</name>
<keyword evidence="12" id="KW-1185">Reference proteome</keyword>
<proteinExistence type="inferred from homology"/>
<dbReference type="EMBL" id="BMNL01000003">
    <property type="protein sequence ID" value="GGP21195.1"/>
    <property type="molecule type" value="Genomic_DNA"/>
</dbReference>
<evidence type="ECO:0000256" key="2">
    <source>
        <dbReference type="ARBA" id="ARBA00009306"/>
    </source>
</evidence>
<evidence type="ECO:0000256" key="6">
    <source>
        <dbReference type="ARBA" id="ARBA00022692"/>
    </source>
</evidence>
<gene>
    <name evidence="11" type="ORF">GCM10007981_12020</name>
</gene>
<feature type="transmembrane region" description="Helical" evidence="9">
    <location>
        <begin position="231"/>
        <end position="254"/>
    </location>
</feature>
<dbReference type="GO" id="GO:0005886">
    <property type="term" value="C:plasma membrane"/>
    <property type="evidence" value="ECO:0007669"/>
    <property type="project" value="UniProtKB-SubCell"/>
</dbReference>
<keyword evidence="3 9" id="KW-0813">Transport</keyword>
<dbReference type="AlphaFoldDB" id="A0A830GTW1"/>
<keyword evidence="6 9" id="KW-0812">Transmembrane</keyword>
<evidence type="ECO:0000256" key="3">
    <source>
        <dbReference type="ARBA" id="ARBA00022448"/>
    </source>
</evidence>
<dbReference type="PANTHER" id="PTHR30183:SF3">
    <property type="entry name" value="MOLYBDENUM TRANSPORT SYSTEM PERMEASE PROTEIN MODB"/>
    <property type="match status" value="1"/>
</dbReference>
<evidence type="ECO:0000256" key="7">
    <source>
        <dbReference type="ARBA" id="ARBA00022989"/>
    </source>
</evidence>
<dbReference type="InterPro" id="IPR035906">
    <property type="entry name" value="MetI-like_sf"/>
</dbReference>
<dbReference type="SUPFAM" id="SSF161098">
    <property type="entry name" value="MetI-like"/>
    <property type="match status" value="1"/>
</dbReference>
<evidence type="ECO:0000259" key="10">
    <source>
        <dbReference type="PROSITE" id="PS50928"/>
    </source>
</evidence>
<organism evidence="11 12">
    <name type="scientific">Thermocladium modestius</name>
    <dbReference type="NCBI Taxonomy" id="62609"/>
    <lineage>
        <taxon>Archaea</taxon>
        <taxon>Thermoproteota</taxon>
        <taxon>Thermoprotei</taxon>
        <taxon>Thermoproteales</taxon>
        <taxon>Thermoproteaceae</taxon>
        <taxon>Thermocladium</taxon>
    </lineage>
</organism>
<dbReference type="Pfam" id="PF00528">
    <property type="entry name" value="BPD_transp_1"/>
    <property type="match status" value="1"/>
</dbReference>
<evidence type="ECO:0000256" key="4">
    <source>
        <dbReference type="ARBA" id="ARBA00022475"/>
    </source>
</evidence>
<dbReference type="GO" id="GO:0055085">
    <property type="term" value="P:transmembrane transport"/>
    <property type="evidence" value="ECO:0007669"/>
    <property type="project" value="InterPro"/>
</dbReference>
<dbReference type="Gene3D" id="1.10.3720.10">
    <property type="entry name" value="MetI-like"/>
    <property type="match status" value="1"/>
</dbReference>
<accession>A0A830GTW1</accession>